<sequence>MIPGIEVIEGDITQQSVEAIVNAANTSLLGGGGVDGAIHRAAGSGLLDECRRLNGCKTGEAKITKGYNLPAKWVIHTVGPVWQDGNQGEDDLLASCYRRCLELAEQYEIRTIAFPGISTGIYRFPLQRATKIAVTEAKTFLERHPLVQVIFVCFSRQSYDCYLAVVKEILGEEG</sequence>
<dbReference type="InterPro" id="IPR043472">
    <property type="entry name" value="Macro_dom-like"/>
</dbReference>
<dbReference type="GO" id="GO:0019213">
    <property type="term" value="F:deacetylase activity"/>
    <property type="evidence" value="ECO:0007669"/>
    <property type="project" value="TreeGrafter"/>
</dbReference>
<proteinExistence type="predicted"/>
<dbReference type="SMART" id="SM00506">
    <property type="entry name" value="A1pp"/>
    <property type="match status" value="1"/>
</dbReference>
<dbReference type="AlphaFoldDB" id="A0A6J4JHE2"/>
<gene>
    <name evidence="2" type="ORF">AVDCRST_MAG92-3424</name>
</gene>
<dbReference type="NCBIfam" id="NF001664">
    <property type="entry name" value="PRK00431.1-6"/>
    <property type="match status" value="1"/>
</dbReference>
<dbReference type="PANTHER" id="PTHR11106:SF27">
    <property type="entry name" value="MACRO DOMAIN-CONTAINING PROTEIN"/>
    <property type="match status" value="1"/>
</dbReference>
<accession>A0A6J4JHE2</accession>
<dbReference type="Gene3D" id="3.40.220.10">
    <property type="entry name" value="Leucine Aminopeptidase, subunit E, domain 1"/>
    <property type="match status" value="1"/>
</dbReference>
<dbReference type="CDD" id="cd02908">
    <property type="entry name" value="Macro_OAADPr_deacetylase"/>
    <property type="match status" value="1"/>
</dbReference>
<dbReference type="PANTHER" id="PTHR11106">
    <property type="entry name" value="GANGLIOSIDE INDUCED DIFFERENTIATION ASSOCIATED PROTEIN 2-RELATED"/>
    <property type="match status" value="1"/>
</dbReference>
<feature type="domain" description="Macro" evidence="1">
    <location>
        <begin position="1"/>
        <end position="170"/>
    </location>
</feature>
<organism evidence="2">
    <name type="scientific">uncultured Coleofasciculus sp</name>
    <dbReference type="NCBI Taxonomy" id="1267456"/>
    <lineage>
        <taxon>Bacteria</taxon>
        <taxon>Bacillati</taxon>
        <taxon>Cyanobacteriota</taxon>
        <taxon>Cyanophyceae</taxon>
        <taxon>Coleofasciculales</taxon>
        <taxon>Coleofasciculaceae</taxon>
        <taxon>Coleofasciculus</taxon>
        <taxon>environmental samples</taxon>
    </lineage>
</organism>
<reference evidence="2" key="1">
    <citation type="submission" date="2020-02" db="EMBL/GenBank/DDBJ databases">
        <authorList>
            <person name="Meier V. D."/>
        </authorList>
    </citation>
    <scope>NUCLEOTIDE SEQUENCE</scope>
    <source>
        <strain evidence="2">AVDCRST_MAG92</strain>
    </source>
</reference>
<dbReference type="SUPFAM" id="SSF52949">
    <property type="entry name" value="Macro domain-like"/>
    <property type="match status" value="1"/>
</dbReference>
<dbReference type="InterPro" id="IPR002589">
    <property type="entry name" value="Macro_dom"/>
</dbReference>
<dbReference type="PROSITE" id="PS51154">
    <property type="entry name" value="MACRO"/>
    <property type="match status" value="1"/>
</dbReference>
<name>A0A6J4JHE2_9CYAN</name>
<protein>
    <submittedName>
        <fullName evidence="2">O-acetyl-ADP-ribose deacetylase</fullName>
    </submittedName>
</protein>
<evidence type="ECO:0000259" key="1">
    <source>
        <dbReference type="PROSITE" id="PS51154"/>
    </source>
</evidence>
<evidence type="ECO:0000313" key="2">
    <source>
        <dbReference type="EMBL" id="CAA9279160.1"/>
    </source>
</evidence>
<dbReference type="Pfam" id="PF01661">
    <property type="entry name" value="Macro"/>
    <property type="match status" value="1"/>
</dbReference>
<dbReference type="EMBL" id="CADCTM010000577">
    <property type="protein sequence ID" value="CAA9279160.1"/>
    <property type="molecule type" value="Genomic_DNA"/>
</dbReference>